<proteinExistence type="predicted"/>
<evidence type="ECO:0000256" key="3">
    <source>
        <dbReference type="SAM" id="Coils"/>
    </source>
</evidence>
<dbReference type="GO" id="GO:0090575">
    <property type="term" value="C:RNA polymerase II transcription regulator complex"/>
    <property type="evidence" value="ECO:0007669"/>
    <property type="project" value="TreeGrafter"/>
</dbReference>
<comment type="subcellular location">
    <subcellularLocation>
        <location evidence="1">Nucleus</location>
    </subcellularLocation>
</comment>
<dbReference type="Gene3D" id="1.20.5.170">
    <property type="match status" value="1"/>
</dbReference>
<dbReference type="GO" id="GO:0001228">
    <property type="term" value="F:DNA-binding transcription activator activity, RNA polymerase II-specific"/>
    <property type="evidence" value="ECO:0007669"/>
    <property type="project" value="TreeGrafter"/>
</dbReference>
<feature type="compositionally biased region" description="Polar residues" evidence="4">
    <location>
        <begin position="295"/>
        <end position="314"/>
    </location>
</feature>
<dbReference type="SUPFAM" id="SSF57959">
    <property type="entry name" value="Leucine zipper domain"/>
    <property type="match status" value="1"/>
</dbReference>
<dbReference type="AlphaFoldDB" id="A0A507CUY7"/>
<keyword evidence="2" id="KW-0539">Nucleus</keyword>
<evidence type="ECO:0000259" key="5">
    <source>
        <dbReference type="SMART" id="SM00338"/>
    </source>
</evidence>
<organism evidence="6 7">
    <name type="scientific">Synchytrium endobioticum</name>
    <dbReference type="NCBI Taxonomy" id="286115"/>
    <lineage>
        <taxon>Eukaryota</taxon>
        <taxon>Fungi</taxon>
        <taxon>Fungi incertae sedis</taxon>
        <taxon>Chytridiomycota</taxon>
        <taxon>Chytridiomycota incertae sedis</taxon>
        <taxon>Chytridiomycetes</taxon>
        <taxon>Synchytriales</taxon>
        <taxon>Synchytriaceae</taxon>
        <taxon>Synchytrium</taxon>
    </lineage>
</organism>
<feature type="coiled-coil region" evidence="3">
    <location>
        <begin position="39"/>
        <end position="66"/>
    </location>
</feature>
<dbReference type="Proteomes" id="UP000320475">
    <property type="component" value="Unassembled WGS sequence"/>
</dbReference>
<evidence type="ECO:0000256" key="4">
    <source>
        <dbReference type="SAM" id="MobiDB-lite"/>
    </source>
</evidence>
<name>A0A507CUY7_9FUNG</name>
<accession>A0A507CUY7</accession>
<dbReference type="EMBL" id="QEAM01000244">
    <property type="protein sequence ID" value="TPX42983.1"/>
    <property type="molecule type" value="Genomic_DNA"/>
</dbReference>
<dbReference type="Pfam" id="PF00170">
    <property type="entry name" value="bZIP_1"/>
    <property type="match status" value="1"/>
</dbReference>
<dbReference type="GO" id="GO:0000976">
    <property type="term" value="F:transcription cis-regulatory region binding"/>
    <property type="evidence" value="ECO:0007669"/>
    <property type="project" value="InterPro"/>
</dbReference>
<evidence type="ECO:0000256" key="1">
    <source>
        <dbReference type="ARBA" id="ARBA00004123"/>
    </source>
</evidence>
<dbReference type="OrthoDB" id="2593073at2759"/>
<evidence type="ECO:0000313" key="6">
    <source>
        <dbReference type="EMBL" id="TPX42983.1"/>
    </source>
</evidence>
<protein>
    <recommendedName>
        <fullName evidence="5">BZIP domain-containing protein</fullName>
    </recommendedName>
</protein>
<keyword evidence="3" id="KW-0175">Coiled coil</keyword>
<dbReference type="InterPro" id="IPR046347">
    <property type="entry name" value="bZIP_sf"/>
</dbReference>
<feature type="region of interest" description="Disordered" evidence="4">
    <location>
        <begin position="134"/>
        <end position="171"/>
    </location>
</feature>
<feature type="region of interest" description="Disordered" evidence="4">
    <location>
        <begin position="1"/>
        <end position="36"/>
    </location>
</feature>
<gene>
    <name evidence="6" type="ORF">SeLEV6574_g05302</name>
</gene>
<feature type="region of interest" description="Disordered" evidence="4">
    <location>
        <begin position="293"/>
        <end position="314"/>
    </location>
</feature>
<comment type="caution">
    <text evidence="6">The sequence shown here is derived from an EMBL/GenBank/DDBJ whole genome shotgun (WGS) entry which is preliminary data.</text>
</comment>
<feature type="domain" description="BZIP" evidence="5">
    <location>
        <begin position="19"/>
        <end position="86"/>
    </location>
</feature>
<reference evidence="6 7" key="1">
    <citation type="journal article" date="2019" name="Sci. Rep.">
        <title>Comparative genomics of chytrid fungi reveal insights into the obligate biotrophic and pathogenic lifestyle of Synchytrium endobioticum.</title>
        <authorList>
            <person name="van de Vossenberg B.T.L.H."/>
            <person name="Warris S."/>
            <person name="Nguyen H.D.T."/>
            <person name="van Gent-Pelzer M.P.E."/>
            <person name="Joly D.L."/>
            <person name="van de Geest H.C."/>
            <person name="Bonants P.J.M."/>
            <person name="Smith D.S."/>
            <person name="Levesque C.A."/>
            <person name="van der Lee T.A.J."/>
        </authorList>
    </citation>
    <scope>NUCLEOTIDE SEQUENCE [LARGE SCALE GENOMIC DNA]</scope>
    <source>
        <strain evidence="6 7">LEV6574</strain>
    </source>
</reference>
<dbReference type="InterPro" id="IPR050936">
    <property type="entry name" value="AP-1-like"/>
</dbReference>
<dbReference type="VEuPathDB" id="FungiDB:SeMB42_g06609"/>
<dbReference type="PANTHER" id="PTHR40621">
    <property type="entry name" value="TRANSCRIPTION FACTOR KAPC-RELATED"/>
    <property type="match status" value="1"/>
</dbReference>
<dbReference type="InterPro" id="IPR004827">
    <property type="entry name" value="bZIP"/>
</dbReference>
<sequence>MAPLPPHDPPFAMRLADDEPCDKKAKRAAQNREAQRSFRERKAKYVAELEAKVKILEARADQSDHIDKRLKDIPILIDRLARERDVRNREQLLWCQERDELSGIVDTLTRDCIGLRQENISLKHAIRSVLLNSSSNSISSSSSSSSSNSSSSSSSSSSSNSSSSNSNSSNSSSALVQECVKSALDRSNISSITLSLIQPTHPILLSPQATANLPSDMQTRRNLFDSSRATLFSTLPPLLLNCDILNGPGFIPSIVDMAGNNDPSPLPEPTTHGNMLLSMGDHARANTMHNALPQHASSSRQPTGHTSYINTTHL</sequence>
<dbReference type="CDD" id="cd14688">
    <property type="entry name" value="bZIP_YAP"/>
    <property type="match status" value="1"/>
</dbReference>
<dbReference type="PANTHER" id="PTHR40621:SF6">
    <property type="entry name" value="AP-1-LIKE TRANSCRIPTION FACTOR YAP1-RELATED"/>
    <property type="match status" value="1"/>
</dbReference>
<evidence type="ECO:0000256" key="2">
    <source>
        <dbReference type="ARBA" id="ARBA00023242"/>
    </source>
</evidence>
<dbReference type="SMART" id="SM00338">
    <property type="entry name" value="BRLZ"/>
    <property type="match status" value="1"/>
</dbReference>
<evidence type="ECO:0000313" key="7">
    <source>
        <dbReference type="Proteomes" id="UP000320475"/>
    </source>
</evidence>